<comment type="similarity">
    <text evidence="1">Belongs to the LacAB/RpiB family.</text>
</comment>
<feature type="binding site" evidence="4">
    <location>
        <position position="114"/>
    </location>
    <ligand>
        <name>D-ribulose 5-phosphate</name>
        <dbReference type="ChEBI" id="CHEBI:58121"/>
    </ligand>
</feature>
<feature type="binding site" evidence="4">
    <location>
        <position position="104"/>
    </location>
    <ligand>
        <name>D-ribulose 5-phosphate</name>
        <dbReference type="ChEBI" id="CHEBI:58121"/>
    </ligand>
</feature>
<evidence type="ECO:0000256" key="4">
    <source>
        <dbReference type="PIRSR" id="PIRSR005384-2"/>
    </source>
</evidence>
<dbReference type="GO" id="GO:0019316">
    <property type="term" value="P:D-allose catabolic process"/>
    <property type="evidence" value="ECO:0007669"/>
    <property type="project" value="TreeGrafter"/>
</dbReference>
<dbReference type="SUPFAM" id="SSF89623">
    <property type="entry name" value="Ribose/Galactose isomerase RpiB/AlsB"/>
    <property type="match status" value="1"/>
</dbReference>
<feature type="active site" description="Proton acceptor" evidence="3">
    <location>
        <position position="70"/>
    </location>
</feature>
<dbReference type="PANTHER" id="PTHR30345:SF0">
    <property type="entry name" value="DNA DAMAGE-REPAIR_TOLERATION PROTEIN DRT102"/>
    <property type="match status" value="1"/>
</dbReference>
<protein>
    <submittedName>
        <fullName evidence="5">Putative enzyme</fullName>
        <ecNumber evidence="5">5.3.1.-</ecNumber>
    </submittedName>
</protein>
<gene>
    <name evidence="5" type="ORF">EPICR_70055</name>
</gene>
<evidence type="ECO:0000256" key="3">
    <source>
        <dbReference type="PIRSR" id="PIRSR005384-1"/>
    </source>
</evidence>
<feature type="active site" description="Proton donor" evidence="3">
    <location>
        <position position="103"/>
    </location>
</feature>
<feature type="binding site" evidence="4">
    <location>
        <position position="141"/>
    </location>
    <ligand>
        <name>D-ribulose 5-phosphate</name>
        <dbReference type="ChEBI" id="CHEBI:58121"/>
    </ligand>
</feature>
<name>A0A484HJB1_9BACT</name>
<keyword evidence="2 5" id="KW-0413">Isomerase</keyword>
<dbReference type="NCBIfam" id="NF004051">
    <property type="entry name" value="PRK05571.1"/>
    <property type="match status" value="1"/>
</dbReference>
<dbReference type="InterPro" id="IPR036569">
    <property type="entry name" value="RpiB_LacA_LacB_sf"/>
</dbReference>
<dbReference type="AlphaFoldDB" id="A0A484HJB1"/>
<evidence type="ECO:0000256" key="1">
    <source>
        <dbReference type="ARBA" id="ARBA00008754"/>
    </source>
</evidence>
<feature type="binding site" evidence="4">
    <location>
        <begin position="71"/>
        <end position="75"/>
    </location>
    <ligand>
        <name>D-ribulose 5-phosphate</name>
        <dbReference type="ChEBI" id="CHEBI:58121"/>
    </ligand>
</feature>
<dbReference type="GO" id="GO:0009052">
    <property type="term" value="P:pentose-phosphate shunt, non-oxidative branch"/>
    <property type="evidence" value="ECO:0007669"/>
    <property type="project" value="TreeGrafter"/>
</dbReference>
<reference evidence="5" key="1">
    <citation type="submission" date="2019-01" db="EMBL/GenBank/DDBJ databases">
        <authorList>
            <consortium name="Genoscope - CEA"/>
            <person name="William W."/>
        </authorList>
    </citation>
    <scope>NUCLEOTIDE SEQUENCE</scope>
    <source>
        <strain evidence="5">CR-1</strain>
    </source>
</reference>
<dbReference type="PANTHER" id="PTHR30345">
    <property type="entry name" value="RIBOSE-5-PHOSPHATE ISOMERASE B"/>
    <property type="match status" value="1"/>
</dbReference>
<proteinExistence type="inferred from homology"/>
<evidence type="ECO:0000256" key="2">
    <source>
        <dbReference type="ARBA" id="ARBA00023235"/>
    </source>
</evidence>
<dbReference type="NCBIfam" id="TIGR01120">
    <property type="entry name" value="rpiB"/>
    <property type="match status" value="1"/>
</dbReference>
<dbReference type="Pfam" id="PF02502">
    <property type="entry name" value="LacAB_rpiB"/>
    <property type="match status" value="1"/>
</dbReference>
<dbReference type="EC" id="5.3.1.-" evidence="5"/>
<feature type="binding site" evidence="4">
    <location>
        <begin position="13"/>
        <end position="14"/>
    </location>
    <ligand>
        <name>D-ribulose 5-phosphate</name>
        <dbReference type="ChEBI" id="CHEBI:58121"/>
    </ligand>
</feature>
<dbReference type="InterPro" id="IPR004785">
    <property type="entry name" value="RpiB"/>
</dbReference>
<organism evidence="5">
    <name type="scientific">uncultured Desulfobacteraceae bacterium</name>
    <dbReference type="NCBI Taxonomy" id="218296"/>
    <lineage>
        <taxon>Bacteria</taxon>
        <taxon>Pseudomonadati</taxon>
        <taxon>Thermodesulfobacteriota</taxon>
        <taxon>Desulfobacteria</taxon>
        <taxon>Desulfobacterales</taxon>
        <taxon>Desulfobacteraceae</taxon>
        <taxon>environmental samples</taxon>
    </lineage>
</organism>
<dbReference type="GO" id="GO:0004751">
    <property type="term" value="F:ribose-5-phosphate isomerase activity"/>
    <property type="evidence" value="ECO:0007669"/>
    <property type="project" value="TreeGrafter"/>
</dbReference>
<dbReference type="Gene3D" id="3.40.1400.10">
    <property type="entry name" value="Sugar-phosphate isomerase, RpiB/LacA/LacB"/>
    <property type="match status" value="1"/>
</dbReference>
<feature type="binding site" evidence="4">
    <location>
        <position position="137"/>
    </location>
    <ligand>
        <name>D-ribulose 5-phosphate</name>
        <dbReference type="ChEBI" id="CHEBI:58121"/>
    </ligand>
</feature>
<accession>A0A484HJB1</accession>
<dbReference type="EMBL" id="CAACVI010000050">
    <property type="protein sequence ID" value="VEN75214.1"/>
    <property type="molecule type" value="Genomic_DNA"/>
</dbReference>
<evidence type="ECO:0000313" key="5">
    <source>
        <dbReference type="EMBL" id="VEN75214.1"/>
    </source>
</evidence>
<dbReference type="PIRSF" id="PIRSF005384">
    <property type="entry name" value="RpiB_LacA_B"/>
    <property type="match status" value="1"/>
</dbReference>
<dbReference type="NCBIfam" id="TIGR00689">
    <property type="entry name" value="rpiB_lacA_lacB"/>
    <property type="match status" value="1"/>
</dbReference>
<dbReference type="InterPro" id="IPR003500">
    <property type="entry name" value="RpiB_LacA_LacB"/>
</dbReference>
<sequence length="157" mass="17303">MQNETKSVIIGSDHAAYELKNKIRDFLEKKGFEVTDAGTDGPESSDYPDFGARVARGVSEKKFEKGVLLCGTGIGMSMVANRFAHVRAALCRGLFDAVMSRRHNDANILVLGGRVTGDVLAFEIVDAWLKTPFEGGRHQRRLDQFDDISLDDIAGRK</sequence>